<proteinExistence type="predicted"/>
<dbReference type="Pfam" id="PF07859">
    <property type="entry name" value="Abhydrolase_3"/>
    <property type="match status" value="1"/>
</dbReference>
<dbReference type="SUPFAM" id="SSF53474">
    <property type="entry name" value="alpha/beta-Hydrolases"/>
    <property type="match status" value="1"/>
</dbReference>
<protein>
    <recommendedName>
        <fullName evidence="2">Alpha/beta hydrolase fold-3 domain-containing protein</fullName>
    </recommendedName>
</protein>
<dbReference type="AlphaFoldDB" id="A0A178Z4D2"/>
<sequence length="461" mass="52474">MEGPRSENLRYCILNILLTWIFSHDNLNVFDFSHRPSFEAITAGDISRIDSFLNKHFAGRQLHLADVWQQTFLLSQILANPESENGGSKGWTRRFNWLMNAAIVFLGAVSGTPNRDFLQPRALPMEAMSKWISRRFNVPFTVQDLEYHITHWVIILSSCAGEAQHTLLPCTPRVDWTMAKYLRVPLSPLSPKISEHLCGEYKSFHEEVVQWYPPRVWGNRITPMSPYEAKTDIFFHFEANIIDHYISHELRVRQLPYCGSGAYRRGQFPLPHDDAMLIANWVRGRVGKRDVILAGVSSGGNLAAATALAWSAKGCPPVGLLLVAPSLDNTFECEERWKEYWDAPWLTPETMRFFQSRCFTGPGDRSRDNWRASPIYADQKTLESMRSFPTKIVAMTGDILFRESLDFASRLEEAGCPTTLSAFPYGHTGLLMQGIMGPALLEDLMEWINQRARSVQDPGTK</sequence>
<keyword evidence="4" id="KW-1185">Reference proteome</keyword>
<dbReference type="Gene3D" id="3.40.50.1820">
    <property type="entry name" value="alpha/beta hydrolase"/>
    <property type="match status" value="1"/>
</dbReference>
<dbReference type="GeneID" id="30015215"/>
<gene>
    <name evidence="3" type="ORF">AYL99_11047</name>
</gene>
<dbReference type="OrthoDB" id="408631at2759"/>
<name>A0A178Z4D2_9EURO</name>
<dbReference type="InterPro" id="IPR013094">
    <property type="entry name" value="AB_hydrolase_3"/>
</dbReference>
<evidence type="ECO:0000256" key="1">
    <source>
        <dbReference type="ARBA" id="ARBA00022801"/>
    </source>
</evidence>
<evidence type="ECO:0000259" key="2">
    <source>
        <dbReference type="Pfam" id="PF07859"/>
    </source>
</evidence>
<accession>A0A178Z4D2</accession>
<comment type="caution">
    <text evidence="3">The sequence shown here is derived from an EMBL/GenBank/DDBJ whole genome shotgun (WGS) entry which is preliminary data.</text>
</comment>
<reference evidence="3 4" key="1">
    <citation type="submission" date="2016-04" db="EMBL/GenBank/DDBJ databases">
        <title>Draft genome of Fonsecaea erecta CBS 125763.</title>
        <authorList>
            <person name="Weiss V.A."/>
            <person name="Vicente V.A."/>
            <person name="Raittz R.T."/>
            <person name="Moreno L.F."/>
            <person name="De Souza E.M."/>
            <person name="Pedrosa F.O."/>
            <person name="Steffens M.B."/>
            <person name="Faoro H."/>
            <person name="Tadra-Sfeir M.Z."/>
            <person name="Najafzadeh M.J."/>
            <person name="Felipe M.S."/>
            <person name="Teixeira M."/>
            <person name="Sun J."/>
            <person name="Xi L."/>
            <person name="Gomes R."/>
            <person name="De Azevedo C.M."/>
            <person name="Salgado C.G."/>
            <person name="Da Silva M.B."/>
            <person name="Nascimento M.F."/>
            <person name="Queiroz-Telles F."/>
            <person name="Attili D.S."/>
            <person name="Gorbushina A."/>
        </authorList>
    </citation>
    <scope>NUCLEOTIDE SEQUENCE [LARGE SCALE GENOMIC DNA]</scope>
    <source>
        <strain evidence="3 4">CBS 125763</strain>
    </source>
</reference>
<evidence type="ECO:0000313" key="4">
    <source>
        <dbReference type="Proteomes" id="UP000078343"/>
    </source>
</evidence>
<dbReference type="STRING" id="1367422.A0A178Z4D2"/>
<dbReference type="InterPro" id="IPR029058">
    <property type="entry name" value="AB_hydrolase_fold"/>
</dbReference>
<dbReference type="PANTHER" id="PTHR48081:SF8">
    <property type="entry name" value="ALPHA_BETA HYDROLASE FOLD-3 DOMAIN-CONTAINING PROTEIN-RELATED"/>
    <property type="match status" value="1"/>
</dbReference>
<keyword evidence="1" id="KW-0378">Hydrolase</keyword>
<organism evidence="3 4">
    <name type="scientific">Fonsecaea erecta</name>
    <dbReference type="NCBI Taxonomy" id="1367422"/>
    <lineage>
        <taxon>Eukaryota</taxon>
        <taxon>Fungi</taxon>
        <taxon>Dikarya</taxon>
        <taxon>Ascomycota</taxon>
        <taxon>Pezizomycotina</taxon>
        <taxon>Eurotiomycetes</taxon>
        <taxon>Chaetothyriomycetidae</taxon>
        <taxon>Chaetothyriales</taxon>
        <taxon>Herpotrichiellaceae</taxon>
        <taxon>Fonsecaea</taxon>
    </lineage>
</organism>
<evidence type="ECO:0000313" key="3">
    <source>
        <dbReference type="EMBL" id="OAP54599.1"/>
    </source>
</evidence>
<dbReference type="Proteomes" id="UP000078343">
    <property type="component" value="Unassembled WGS sequence"/>
</dbReference>
<dbReference type="RefSeq" id="XP_018687966.1">
    <property type="nucleotide sequence ID" value="XM_018842553.1"/>
</dbReference>
<feature type="domain" description="Alpha/beta hydrolase fold-3" evidence="2">
    <location>
        <begin position="267"/>
        <end position="423"/>
    </location>
</feature>
<dbReference type="PANTHER" id="PTHR48081">
    <property type="entry name" value="AB HYDROLASE SUPERFAMILY PROTEIN C4A8.06C"/>
    <property type="match status" value="1"/>
</dbReference>
<dbReference type="EMBL" id="LVYI01000013">
    <property type="protein sequence ID" value="OAP54599.1"/>
    <property type="molecule type" value="Genomic_DNA"/>
</dbReference>
<dbReference type="InterPro" id="IPR050300">
    <property type="entry name" value="GDXG_lipolytic_enzyme"/>
</dbReference>
<dbReference type="GO" id="GO:0016787">
    <property type="term" value="F:hydrolase activity"/>
    <property type="evidence" value="ECO:0007669"/>
    <property type="project" value="UniProtKB-KW"/>
</dbReference>